<protein>
    <recommendedName>
        <fullName evidence="5">Bacteriocin</fullName>
    </recommendedName>
</protein>
<evidence type="ECO:0000313" key="4">
    <source>
        <dbReference type="Proteomes" id="UP000071927"/>
    </source>
</evidence>
<dbReference type="Proteomes" id="UP000070198">
    <property type="component" value="Unassembled WGS sequence"/>
</dbReference>
<evidence type="ECO:0000313" key="1">
    <source>
        <dbReference type="EMBL" id="KXT73905.1"/>
    </source>
</evidence>
<proteinExistence type="predicted"/>
<dbReference type="AlphaFoldDB" id="A0A139R554"/>
<evidence type="ECO:0008006" key="5">
    <source>
        <dbReference type="Google" id="ProtNLM"/>
    </source>
</evidence>
<dbReference type="EMBL" id="LQOF01000008">
    <property type="protein sequence ID" value="KXT73905.1"/>
    <property type="molecule type" value="Genomic_DNA"/>
</dbReference>
<sequence length="80" mass="8804">MTENNFIAFHSMTDTDLEEIVGGATRVAPGVYCWDEPGKKVATCRMNPREAGSYTARTIGNGWVNYGPWNPRPGFGIIIP</sequence>
<dbReference type="RefSeq" id="WP_061458076.1">
    <property type="nucleotide sequence ID" value="NZ_CP113954.2"/>
</dbReference>
<dbReference type="PATRIC" id="fig|315405.11.peg.59"/>
<gene>
    <name evidence="1" type="ORF">SGADD02_00051</name>
    <name evidence="2" type="ORF">SGADD03_00439</name>
</gene>
<evidence type="ECO:0000313" key="3">
    <source>
        <dbReference type="Proteomes" id="UP000070198"/>
    </source>
</evidence>
<dbReference type="EMBL" id="LQXV01000128">
    <property type="protein sequence ID" value="KXU09857.1"/>
    <property type="molecule type" value="Genomic_DNA"/>
</dbReference>
<dbReference type="Proteomes" id="UP000071927">
    <property type="component" value="Unassembled WGS sequence"/>
</dbReference>
<comment type="caution">
    <text evidence="2">The sequence shown here is derived from an EMBL/GenBank/DDBJ whole genome shotgun (WGS) entry which is preliminary data.</text>
</comment>
<evidence type="ECO:0000313" key="2">
    <source>
        <dbReference type="EMBL" id="KXU09857.1"/>
    </source>
</evidence>
<organism evidence="2 4">
    <name type="scientific">Streptococcus gallolyticus</name>
    <dbReference type="NCBI Taxonomy" id="315405"/>
    <lineage>
        <taxon>Bacteria</taxon>
        <taxon>Bacillati</taxon>
        <taxon>Bacillota</taxon>
        <taxon>Bacilli</taxon>
        <taxon>Lactobacillales</taxon>
        <taxon>Streptococcaceae</taxon>
        <taxon>Streptococcus</taxon>
    </lineage>
</organism>
<accession>A0A139R554</accession>
<name>A0A139R554_9STRE</name>
<reference evidence="3 4" key="1">
    <citation type="submission" date="2016-01" db="EMBL/GenBank/DDBJ databases">
        <title>Highly variable Streptococcus oralis are common among viridans streptococci isolated from primates.</title>
        <authorList>
            <person name="Denapaite D."/>
            <person name="Rieger M."/>
            <person name="Koendgen S."/>
            <person name="Brueckner R."/>
            <person name="Ochigava I."/>
            <person name="Kappeler P."/>
            <person name="Maetz-Rensing K."/>
            <person name="Leendertz F."/>
            <person name="Hakenbeck R."/>
        </authorList>
    </citation>
    <scope>NUCLEOTIDE SEQUENCE [LARGE SCALE GENOMIC DNA]</scope>
    <source>
        <strain evidence="1 3">DD02</strain>
        <strain evidence="2 4">DD03</strain>
    </source>
</reference>